<dbReference type="Proteomes" id="UP000198888">
    <property type="component" value="Unassembled WGS sequence"/>
</dbReference>
<evidence type="ECO:0000313" key="2">
    <source>
        <dbReference type="Proteomes" id="UP000198888"/>
    </source>
</evidence>
<dbReference type="KEGG" id="hae:halTADL_0810"/>
<proteinExistence type="predicted"/>
<evidence type="ECO:0000313" key="1">
    <source>
        <dbReference type="EMBL" id="SEI97782.1"/>
    </source>
</evidence>
<name>A0A1H6VBX9_9EURY</name>
<gene>
    <name evidence="1" type="ORF">SAMN05444271_11465</name>
</gene>
<protein>
    <submittedName>
        <fullName evidence="1">Uncharacterized protein</fullName>
    </submittedName>
</protein>
<organism evidence="1 2">
    <name type="scientific">Halohasta litchfieldiae</name>
    <dbReference type="NCBI Taxonomy" id="1073996"/>
    <lineage>
        <taxon>Archaea</taxon>
        <taxon>Methanobacteriati</taxon>
        <taxon>Methanobacteriota</taxon>
        <taxon>Stenosarchaea group</taxon>
        <taxon>Halobacteria</taxon>
        <taxon>Halobacteriales</taxon>
        <taxon>Haloferacaceae</taxon>
        <taxon>Halohasta</taxon>
    </lineage>
</organism>
<dbReference type="GeneID" id="35001624"/>
<keyword evidence="2" id="KW-1185">Reference proteome</keyword>
<dbReference type="Pfam" id="PF26029">
    <property type="entry name" value="DUF8007"/>
    <property type="match status" value="1"/>
</dbReference>
<accession>A0A2H4PZQ0</accession>
<accession>A0A1H6VBX9</accession>
<sequence>MTEKQTEACGRCSMSTVVTAVGDEEAADERDPFGESRIEVEESELRRISPEAWMGRLTSRLNEIARKLTYGR</sequence>
<reference evidence="1 2" key="1">
    <citation type="submission" date="2016-10" db="EMBL/GenBank/DDBJ databases">
        <authorList>
            <person name="de Groot N.N."/>
        </authorList>
    </citation>
    <scope>NUCLEOTIDE SEQUENCE [LARGE SCALE GENOMIC DNA]</scope>
    <source>
        <strain evidence="1 2">DSM 22187</strain>
    </source>
</reference>
<dbReference type="AlphaFoldDB" id="A0A1H6VBX9"/>
<dbReference type="EMBL" id="FNYR01000014">
    <property type="protein sequence ID" value="SEI97782.1"/>
    <property type="molecule type" value="Genomic_DNA"/>
</dbReference>
<dbReference type="OrthoDB" id="165777at2157"/>
<dbReference type="InterPro" id="IPR058320">
    <property type="entry name" value="DUF8007"/>
</dbReference>
<dbReference type="RefSeq" id="WP_089672810.1">
    <property type="nucleotide sequence ID" value="NZ_CP024845.1"/>
</dbReference>